<organism evidence="2 3">
    <name type="scientific">Vibrio proteolyticus NBRC 13287</name>
    <dbReference type="NCBI Taxonomy" id="1219065"/>
    <lineage>
        <taxon>Bacteria</taxon>
        <taxon>Pseudomonadati</taxon>
        <taxon>Pseudomonadota</taxon>
        <taxon>Gammaproteobacteria</taxon>
        <taxon>Vibrionales</taxon>
        <taxon>Vibrionaceae</taxon>
        <taxon>Vibrio</taxon>
    </lineage>
</organism>
<reference evidence="2 3" key="1">
    <citation type="submission" date="2013-09" db="EMBL/GenBank/DDBJ databases">
        <title>Whole genome shotgun sequence of Vibrio proteolyticus NBRC 13287.</title>
        <authorList>
            <person name="Isaki S."/>
            <person name="Hosoyama A."/>
            <person name="Numata M."/>
            <person name="Hashimoto M."/>
            <person name="Hosoyama Y."/>
            <person name="Tsuchikane K."/>
            <person name="Noguchi M."/>
            <person name="Hirakata S."/>
            <person name="Ichikawa N."/>
            <person name="Ohji S."/>
            <person name="Yamazoe A."/>
            <person name="Fujita N."/>
        </authorList>
    </citation>
    <scope>NUCLEOTIDE SEQUENCE [LARGE SCALE GENOMIC DNA]</scope>
    <source>
        <strain evidence="2 3">NBRC 13287</strain>
    </source>
</reference>
<protein>
    <submittedName>
        <fullName evidence="2">Uncharacterized protein</fullName>
    </submittedName>
</protein>
<dbReference type="STRING" id="1219065.VPR01S_15_00410"/>
<gene>
    <name evidence="2" type="ORF">VPR01S_15_00410</name>
</gene>
<feature type="transmembrane region" description="Helical" evidence="1">
    <location>
        <begin position="34"/>
        <end position="54"/>
    </location>
</feature>
<keyword evidence="1" id="KW-1133">Transmembrane helix</keyword>
<feature type="transmembrane region" description="Helical" evidence="1">
    <location>
        <begin position="74"/>
        <end position="92"/>
    </location>
</feature>
<evidence type="ECO:0000256" key="1">
    <source>
        <dbReference type="SAM" id="Phobius"/>
    </source>
</evidence>
<sequence>MSDKERKLHFHNQNRLYIINNKEKRRFRIKVRDSLINTLTWLCWSFLLLHPLLHEWLYPDREGGLLFGMNLSDILLSVAIMLLGIILLFHFWSKLKRLLWSLESRFKKHD</sequence>
<name>U3BPQ5_VIBPR</name>
<dbReference type="AlphaFoldDB" id="U3BPQ5"/>
<dbReference type="EMBL" id="BATJ01000015">
    <property type="protein sequence ID" value="GAD68523.1"/>
    <property type="molecule type" value="Genomic_DNA"/>
</dbReference>
<comment type="caution">
    <text evidence="2">The sequence shown here is derived from an EMBL/GenBank/DDBJ whole genome shotgun (WGS) entry which is preliminary data.</text>
</comment>
<evidence type="ECO:0000313" key="2">
    <source>
        <dbReference type="EMBL" id="GAD68523.1"/>
    </source>
</evidence>
<keyword evidence="1" id="KW-0812">Transmembrane</keyword>
<keyword evidence="1" id="KW-0472">Membrane</keyword>
<evidence type="ECO:0000313" key="3">
    <source>
        <dbReference type="Proteomes" id="UP000016570"/>
    </source>
</evidence>
<accession>U3BPQ5</accession>
<keyword evidence="3" id="KW-1185">Reference proteome</keyword>
<proteinExistence type="predicted"/>
<dbReference type="Proteomes" id="UP000016570">
    <property type="component" value="Unassembled WGS sequence"/>
</dbReference>